<dbReference type="NCBIfam" id="TIGR00976">
    <property type="entry name" value="CocE_NonD"/>
    <property type="match status" value="1"/>
</dbReference>
<evidence type="ECO:0000313" key="2">
    <source>
        <dbReference type="EMBL" id="MFC6714144.1"/>
    </source>
</evidence>
<dbReference type="SMART" id="SM00939">
    <property type="entry name" value="PepX_C"/>
    <property type="match status" value="1"/>
</dbReference>
<reference evidence="3" key="1">
    <citation type="journal article" date="2019" name="Int. J. Syst. Evol. Microbiol.">
        <title>The Global Catalogue of Microorganisms (GCM) 10K type strain sequencing project: providing services to taxonomists for standard genome sequencing and annotation.</title>
        <authorList>
            <consortium name="The Broad Institute Genomics Platform"/>
            <consortium name="The Broad Institute Genome Sequencing Center for Infectious Disease"/>
            <person name="Wu L."/>
            <person name="Ma J."/>
        </authorList>
    </citation>
    <scope>NUCLEOTIDE SEQUENCE [LARGE SCALE GENOMIC DNA]</scope>
    <source>
        <strain evidence="3">NBRC 106593</strain>
    </source>
</reference>
<dbReference type="InterPro" id="IPR005674">
    <property type="entry name" value="CocE/Ser_esterase"/>
</dbReference>
<dbReference type="Proteomes" id="UP001596356">
    <property type="component" value="Unassembled WGS sequence"/>
</dbReference>
<organism evidence="2 3">
    <name type="scientific">Branchiibius cervicis</name>
    <dbReference type="NCBI Taxonomy" id="908252"/>
    <lineage>
        <taxon>Bacteria</taxon>
        <taxon>Bacillati</taxon>
        <taxon>Actinomycetota</taxon>
        <taxon>Actinomycetes</taxon>
        <taxon>Micrococcales</taxon>
        <taxon>Dermacoccaceae</taxon>
        <taxon>Branchiibius</taxon>
    </lineage>
</organism>
<dbReference type="Gene3D" id="2.60.120.260">
    <property type="entry name" value="Galactose-binding domain-like"/>
    <property type="match status" value="1"/>
</dbReference>
<dbReference type="SUPFAM" id="SSF49785">
    <property type="entry name" value="Galactose-binding domain-like"/>
    <property type="match status" value="1"/>
</dbReference>
<dbReference type="EMBL" id="JBHSWJ010000002">
    <property type="protein sequence ID" value="MFC6714144.1"/>
    <property type="molecule type" value="Genomic_DNA"/>
</dbReference>
<keyword evidence="3" id="KW-1185">Reference proteome</keyword>
<dbReference type="InterPro" id="IPR008979">
    <property type="entry name" value="Galactose-bd-like_sf"/>
</dbReference>
<dbReference type="Gene3D" id="3.40.50.1820">
    <property type="entry name" value="alpha/beta hydrolase"/>
    <property type="match status" value="1"/>
</dbReference>
<comment type="caution">
    <text evidence="2">The sequence shown here is derived from an EMBL/GenBank/DDBJ whole genome shotgun (WGS) entry which is preliminary data.</text>
</comment>
<sequence length="395" mass="44103">MSIILMYALTHFVTQDTYLWEPDWTRRPYIDQLEQFQEEIGLRSPSFDLWYPNPVYLQRFRGGSPFEARPVPVLSTIGWWDNCAPWSWRDHADIARRPAWEHNEFLVIESIDHENYPLGWPGGERTQEALRQMLPAYLDPAVEFFDVFLRGRGTAAQIPKVRWSLAGTEGFRHAAHWPPSQVERVSWWATADGQLSHSDSGPCTRLSWKHDPNDLVPSSVPDPFSFLQHSPDERDLAQRADVVGFAGAPVAEPVNLVGPVRLSLTVESTGPTMDVMARLYDVAPDGRFLRIARGQQTVDDAGVPVRVDLDLGHVGYQLAAGHHLRLHVQSSDFPEFMPQPGTDESPWSAVDVAATTQSVIVGGPDGVRLEMGVLPDPGPACPTVAVGGHRGDDRR</sequence>
<dbReference type="GO" id="GO:0016787">
    <property type="term" value="F:hydrolase activity"/>
    <property type="evidence" value="ECO:0007669"/>
    <property type="project" value="UniProtKB-KW"/>
</dbReference>
<protein>
    <submittedName>
        <fullName evidence="2">CocE/NonD family hydrolase</fullName>
    </submittedName>
</protein>
<proteinExistence type="predicted"/>
<accession>A0ABW2AT07</accession>
<gene>
    <name evidence="2" type="ORF">ACFQBT_10105</name>
</gene>
<dbReference type="InterPro" id="IPR013736">
    <property type="entry name" value="Xaa-Pro_dipept_C"/>
</dbReference>
<dbReference type="RefSeq" id="WP_377822415.1">
    <property type="nucleotide sequence ID" value="NZ_JBHSWJ010000002.1"/>
</dbReference>
<evidence type="ECO:0000259" key="1">
    <source>
        <dbReference type="SMART" id="SM00939"/>
    </source>
</evidence>
<evidence type="ECO:0000313" key="3">
    <source>
        <dbReference type="Proteomes" id="UP001596356"/>
    </source>
</evidence>
<feature type="domain" description="Xaa-Pro dipeptidyl-peptidase C-terminal" evidence="1">
    <location>
        <begin position="142"/>
        <end position="370"/>
    </location>
</feature>
<name>A0ABW2AT07_9MICO</name>
<dbReference type="InterPro" id="IPR029058">
    <property type="entry name" value="AB_hydrolase_fold"/>
</dbReference>
<keyword evidence="2" id="KW-0378">Hydrolase</keyword>
<dbReference type="Pfam" id="PF08530">
    <property type="entry name" value="PepX_C"/>
    <property type="match status" value="1"/>
</dbReference>